<evidence type="ECO:0000313" key="4">
    <source>
        <dbReference type="Proteomes" id="UP000659388"/>
    </source>
</evidence>
<dbReference type="PROSITE" id="PS51465">
    <property type="entry name" value="KAZAL_2"/>
    <property type="match status" value="1"/>
</dbReference>
<organism evidence="3 4">
    <name type="scientific">Fulvivirga sediminis</name>
    <dbReference type="NCBI Taxonomy" id="2803949"/>
    <lineage>
        <taxon>Bacteria</taxon>
        <taxon>Pseudomonadati</taxon>
        <taxon>Bacteroidota</taxon>
        <taxon>Cytophagia</taxon>
        <taxon>Cytophagales</taxon>
        <taxon>Fulvivirgaceae</taxon>
        <taxon>Fulvivirga</taxon>
    </lineage>
</organism>
<protein>
    <submittedName>
        <fullName evidence="3">Kazal domain protein</fullName>
    </submittedName>
</protein>
<dbReference type="RefSeq" id="WP_202241655.1">
    <property type="nucleotide sequence ID" value="NZ_JAESIY010000001.1"/>
</dbReference>
<comment type="caution">
    <text evidence="3">The sequence shown here is derived from an EMBL/GenBank/DDBJ whole genome shotgun (WGS) entry which is preliminary data.</text>
</comment>
<feature type="chain" id="PRO_5036991752" evidence="1">
    <location>
        <begin position="19"/>
        <end position="79"/>
    </location>
</feature>
<keyword evidence="4" id="KW-1185">Reference proteome</keyword>
<dbReference type="InterPro" id="IPR036058">
    <property type="entry name" value="Kazal_dom_sf"/>
</dbReference>
<reference evidence="3" key="1">
    <citation type="submission" date="2021-01" db="EMBL/GenBank/DDBJ databases">
        <title>Fulvivirga kasyanovii gen. nov., sp nov., a novel member of the phylum Bacteroidetes isolated from seawater in a mussel farm.</title>
        <authorList>
            <person name="Zhao L.-H."/>
            <person name="Wang Z.-J."/>
        </authorList>
    </citation>
    <scope>NUCLEOTIDE SEQUENCE</scope>
    <source>
        <strain evidence="3">2943</strain>
    </source>
</reference>
<dbReference type="CDD" id="cd00104">
    <property type="entry name" value="KAZAL_FS"/>
    <property type="match status" value="1"/>
</dbReference>
<dbReference type="SUPFAM" id="SSF100895">
    <property type="entry name" value="Kazal-type serine protease inhibitors"/>
    <property type="match status" value="1"/>
</dbReference>
<dbReference type="InterPro" id="IPR002350">
    <property type="entry name" value="Kazal_dom"/>
</dbReference>
<dbReference type="EMBL" id="JAESIY010000001">
    <property type="protein sequence ID" value="MBL3654649.1"/>
    <property type="molecule type" value="Genomic_DNA"/>
</dbReference>
<dbReference type="Proteomes" id="UP000659388">
    <property type="component" value="Unassembled WGS sequence"/>
</dbReference>
<keyword evidence="1" id="KW-0732">Signal</keyword>
<evidence type="ECO:0000259" key="2">
    <source>
        <dbReference type="PROSITE" id="PS51465"/>
    </source>
</evidence>
<proteinExistence type="predicted"/>
<dbReference type="Pfam" id="PF00050">
    <property type="entry name" value="Kazal_1"/>
    <property type="match status" value="1"/>
</dbReference>
<evidence type="ECO:0000256" key="1">
    <source>
        <dbReference type="SAM" id="SignalP"/>
    </source>
</evidence>
<feature type="signal peptide" evidence="1">
    <location>
        <begin position="1"/>
        <end position="18"/>
    </location>
</feature>
<gene>
    <name evidence="3" type="ORF">JL102_00790</name>
</gene>
<dbReference type="SMART" id="SM00280">
    <property type="entry name" value="KAZAL"/>
    <property type="match status" value="1"/>
</dbReference>
<dbReference type="AlphaFoldDB" id="A0A937F5J0"/>
<sequence>MKRKIASFLFFAALTTFACQSSNDDNCIDEEKINPEGMCTREYMPVCGCNGETYGNKCVAKNAGLTSWTEGPCPEKPSK</sequence>
<name>A0A937F5J0_9BACT</name>
<accession>A0A937F5J0</accession>
<dbReference type="PROSITE" id="PS51257">
    <property type="entry name" value="PROKAR_LIPOPROTEIN"/>
    <property type="match status" value="1"/>
</dbReference>
<dbReference type="Gene3D" id="3.30.60.30">
    <property type="match status" value="1"/>
</dbReference>
<feature type="domain" description="Kazal-like" evidence="2">
    <location>
        <begin position="21"/>
        <end position="75"/>
    </location>
</feature>
<evidence type="ECO:0000313" key="3">
    <source>
        <dbReference type="EMBL" id="MBL3654649.1"/>
    </source>
</evidence>